<dbReference type="EMBL" id="KI688336">
    <property type="protein sequence ID" value="ETK77660.1"/>
    <property type="molecule type" value="Genomic_DNA"/>
</dbReference>
<dbReference type="VEuPathDB" id="FungiDB:PPTG_15777"/>
<evidence type="ECO:0000256" key="1">
    <source>
        <dbReference type="SAM" id="MobiDB-lite"/>
    </source>
</evidence>
<name>W2G5W6_PHYNI</name>
<evidence type="ECO:0008006" key="3">
    <source>
        <dbReference type="Google" id="ProtNLM"/>
    </source>
</evidence>
<accession>W2G5W6</accession>
<sequence>MELLPGLQDDGSKRGRPPGPAGMNFYRLNEHCNSTQWWTVCKFCYAAHVSAKTTVPFPTHIRGRKENWEKHLDKCLYYARVTGKPAQRDENRAEAGEHGQAYKHQRTSPPAFTPVELMIFWRLLLEFQAEALLPDSFVQLCSFRRLLVFLNARCGLPGAVPNRHILGGRILDEYAEQHLIEQRNDVRAVQDRSGGRVNFLSDVWETIAKQHVLGCMVTHASTPAVKSTLEGEDCTDAGPTLALTNPNYCGPVRCVCLQ</sequence>
<dbReference type="Proteomes" id="UP000053236">
    <property type="component" value="Unassembled WGS sequence"/>
</dbReference>
<feature type="compositionally biased region" description="Basic and acidic residues" evidence="1">
    <location>
        <begin position="87"/>
        <end position="97"/>
    </location>
</feature>
<evidence type="ECO:0000313" key="2">
    <source>
        <dbReference type="EMBL" id="ETK77660.1"/>
    </source>
</evidence>
<organism evidence="2">
    <name type="scientific">Phytophthora nicotianae</name>
    <name type="common">Potato buckeye rot agent</name>
    <name type="synonym">Phytophthora parasitica</name>
    <dbReference type="NCBI Taxonomy" id="4792"/>
    <lineage>
        <taxon>Eukaryota</taxon>
        <taxon>Sar</taxon>
        <taxon>Stramenopiles</taxon>
        <taxon>Oomycota</taxon>
        <taxon>Peronosporomycetes</taxon>
        <taxon>Peronosporales</taxon>
        <taxon>Peronosporaceae</taxon>
        <taxon>Phytophthora</taxon>
    </lineage>
</organism>
<dbReference type="AlphaFoldDB" id="W2G5W6"/>
<reference evidence="2" key="1">
    <citation type="submission" date="2013-11" db="EMBL/GenBank/DDBJ databases">
        <title>The Genome Sequence of Phytophthora parasitica CJ02B3.</title>
        <authorList>
            <consortium name="The Broad Institute Genomics Platform"/>
            <person name="Russ C."/>
            <person name="Tyler B."/>
            <person name="Panabieres F."/>
            <person name="Shan W."/>
            <person name="Tripathy S."/>
            <person name="Grunwald N."/>
            <person name="Machado M."/>
            <person name="Johnson C.S."/>
            <person name="Arredondo F."/>
            <person name="Hong C."/>
            <person name="Coffey M."/>
            <person name="Young S.K."/>
            <person name="Zeng Q."/>
            <person name="Gargeya S."/>
            <person name="Fitzgerald M."/>
            <person name="Abouelleil A."/>
            <person name="Alvarado L."/>
            <person name="Chapman S.B."/>
            <person name="Gainer-Dewar J."/>
            <person name="Goldberg J."/>
            <person name="Griggs A."/>
            <person name="Gujja S."/>
            <person name="Hansen M."/>
            <person name="Howarth C."/>
            <person name="Imamovic A."/>
            <person name="Ireland A."/>
            <person name="Larimer J."/>
            <person name="McCowan C."/>
            <person name="Murphy C."/>
            <person name="Pearson M."/>
            <person name="Poon T.W."/>
            <person name="Priest M."/>
            <person name="Roberts A."/>
            <person name="Saif S."/>
            <person name="Shea T."/>
            <person name="Sykes S."/>
            <person name="Wortman J."/>
            <person name="Nusbaum C."/>
            <person name="Birren B."/>
        </authorList>
    </citation>
    <scope>NUCLEOTIDE SEQUENCE [LARGE SCALE GENOMIC DNA]</scope>
    <source>
        <strain evidence="2">CJ02B3</strain>
    </source>
</reference>
<feature type="region of interest" description="Disordered" evidence="1">
    <location>
        <begin position="87"/>
        <end position="107"/>
    </location>
</feature>
<proteinExistence type="predicted"/>
<protein>
    <recommendedName>
        <fullName evidence="3">BED-type domain-containing protein</fullName>
    </recommendedName>
</protein>
<gene>
    <name evidence="2" type="ORF">L915_16097</name>
</gene>